<feature type="region of interest" description="Disordered" evidence="1">
    <location>
        <begin position="1"/>
        <end position="105"/>
    </location>
</feature>
<dbReference type="KEGG" id="ahel:Q31a_17340"/>
<accession>A0A518G4B1</accession>
<dbReference type="RefSeq" id="WP_145076382.1">
    <property type="nucleotide sequence ID" value="NZ_CP036298.1"/>
</dbReference>
<dbReference type="AlphaFoldDB" id="A0A518G4B1"/>
<dbReference type="Proteomes" id="UP000318017">
    <property type="component" value="Chromosome"/>
</dbReference>
<evidence type="ECO:0000313" key="2">
    <source>
        <dbReference type="EMBL" id="QDV23436.1"/>
    </source>
</evidence>
<reference evidence="2 3" key="1">
    <citation type="submission" date="2019-02" db="EMBL/GenBank/DDBJ databases">
        <title>Deep-cultivation of Planctomycetes and their phenomic and genomic characterization uncovers novel biology.</title>
        <authorList>
            <person name="Wiegand S."/>
            <person name="Jogler M."/>
            <person name="Boedeker C."/>
            <person name="Pinto D."/>
            <person name="Vollmers J."/>
            <person name="Rivas-Marin E."/>
            <person name="Kohn T."/>
            <person name="Peeters S.H."/>
            <person name="Heuer A."/>
            <person name="Rast P."/>
            <person name="Oberbeckmann S."/>
            <person name="Bunk B."/>
            <person name="Jeske O."/>
            <person name="Meyerdierks A."/>
            <person name="Storesund J.E."/>
            <person name="Kallscheuer N."/>
            <person name="Luecker S."/>
            <person name="Lage O.M."/>
            <person name="Pohl T."/>
            <person name="Merkel B.J."/>
            <person name="Hornburger P."/>
            <person name="Mueller R.-W."/>
            <person name="Bruemmer F."/>
            <person name="Labrenz M."/>
            <person name="Spormann A.M."/>
            <person name="Op den Camp H."/>
            <person name="Overmann J."/>
            <person name="Amann R."/>
            <person name="Jetten M.S.M."/>
            <person name="Mascher T."/>
            <person name="Medema M.H."/>
            <person name="Devos D.P."/>
            <person name="Kaster A.-K."/>
            <person name="Ovreas L."/>
            <person name="Rohde M."/>
            <person name="Galperin M.Y."/>
            <person name="Jogler C."/>
        </authorList>
    </citation>
    <scope>NUCLEOTIDE SEQUENCE [LARGE SCALE GENOMIC DNA]</scope>
    <source>
        <strain evidence="2 3">Q31a</strain>
    </source>
</reference>
<organism evidence="2 3">
    <name type="scientific">Aureliella helgolandensis</name>
    <dbReference type="NCBI Taxonomy" id="2527968"/>
    <lineage>
        <taxon>Bacteria</taxon>
        <taxon>Pseudomonadati</taxon>
        <taxon>Planctomycetota</taxon>
        <taxon>Planctomycetia</taxon>
        <taxon>Pirellulales</taxon>
        <taxon>Pirellulaceae</taxon>
        <taxon>Aureliella</taxon>
    </lineage>
</organism>
<evidence type="ECO:0000256" key="1">
    <source>
        <dbReference type="SAM" id="MobiDB-lite"/>
    </source>
</evidence>
<evidence type="ECO:0000313" key="3">
    <source>
        <dbReference type="Proteomes" id="UP000318017"/>
    </source>
</evidence>
<dbReference type="EMBL" id="CP036298">
    <property type="protein sequence ID" value="QDV23436.1"/>
    <property type="molecule type" value="Genomic_DNA"/>
</dbReference>
<sequence>MSNQVLSRPVRCSDGVTYPEGTPLDRLPDENRESVSMSGWTRIRRATPDIRPVLEPGEPNGSPDPERESSNAPGASSDTVPAPGTGGSPEPDSGDSRTTEDNTPAIADLALEQKFADLLTKDETAKFPDGRSIRTVADAREFRQLNGSFRVIKGIAKAGDEAINKAIDAIK</sequence>
<feature type="compositionally biased region" description="Polar residues" evidence="1">
    <location>
        <begin position="70"/>
        <end position="79"/>
    </location>
</feature>
<keyword evidence="3" id="KW-1185">Reference proteome</keyword>
<proteinExistence type="predicted"/>
<gene>
    <name evidence="2" type="ORF">Q31a_17340</name>
</gene>
<name>A0A518G4B1_9BACT</name>
<protein>
    <submittedName>
        <fullName evidence="2">Uncharacterized protein</fullName>
    </submittedName>
</protein>